<name>A0ABC9YXD8_9NOCA</name>
<evidence type="ECO:0000256" key="1">
    <source>
        <dbReference type="SAM" id="MobiDB-lite"/>
    </source>
</evidence>
<dbReference type="Pfam" id="PF08486">
    <property type="entry name" value="SpoIID"/>
    <property type="match status" value="1"/>
</dbReference>
<evidence type="ECO:0000313" key="4">
    <source>
        <dbReference type="EMBL" id="GAP30178.1"/>
    </source>
</evidence>
<dbReference type="NCBIfam" id="TIGR02669">
    <property type="entry name" value="SpoIID_LytB"/>
    <property type="match status" value="1"/>
</dbReference>
<feature type="region of interest" description="Disordered" evidence="1">
    <location>
        <begin position="288"/>
        <end position="453"/>
    </location>
</feature>
<protein>
    <submittedName>
        <fullName evidence="3">Proline-rich receptor-like protein kinase PERK8</fullName>
    </submittedName>
</protein>
<reference evidence="5" key="1">
    <citation type="submission" date="2015-07" db="EMBL/GenBank/DDBJ databases">
        <title>Nocardia seriolae U-1 whole genome shotgun sequence.</title>
        <authorList>
            <person name="Imajoh M."/>
            <person name="Fukumoto Y."/>
            <person name="Sukeda M."/>
            <person name="Yamane J."/>
            <person name="Yamasaki K."/>
            <person name="Shimizu M."/>
            <person name="Ohnishi K."/>
            <person name="Oshima S."/>
        </authorList>
    </citation>
    <scope>NUCLEOTIDE SEQUENCE [LARGE SCALE GENOMIC DNA]</scope>
    <source>
        <strain evidence="5">U-1</strain>
    </source>
</reference>
<dbReference type="InterPro" id="IPR013486">
    <property type="entry name" value="SpoIID/LytB"/>
</dbReference>
<reference evidence="3 6" key="3">
    <citation type="submission" date="2016-10" db="EMBL/GenBank/DDBJ databases">
        <title>Genome sequence of Nocardia seriolae strain EM150506, isolated from Anguila japonica.</title>
        <authorList>
            <person name="Han H.-J."/>
        </authorList>
    </citation>
    <scope>NUCLEOTIDE SEQUENCE [LARGE SCALE GENOMIC DNA]</scope>
    <source>
        <strain evidence="3 6">EM150506</strain>
    </source>
</reference>
<evidence type="ECO:0000313" key="5">
    <source>
        <dbReference type="Proteomes" id="UP000037179"/>
    </source>
</evidence>
<feature type="compositionally biased region" description="Polar residues" evidence="1">
    <location>
        <begin position="396"/>
        <end position="405"/>
    </location>
</feature>
<feature type="domain" description="Sporulation stage II protein D amidase enhancer LytB N-terminal" evidence="2">
    <location>
        <begin position="187"/>
        <end position="277"/>
    </location>
</feature>
<proteinExistence type="predicted"/>
<dbReference type="GeneID" id="93371494"/>
<sequence>MPNGYLAQRRRRRGLLTLSVLAAATTGGTAILVWAWPDNAFHFTAGAGHGRGLSQNGAFDKAVAGWTADRILANYYSGADLADIGATTVRVRLMERDDKTLDIASDSVFYVADRRVIPGQAAHLTPTATGADVIITQGCDGGKLWEGSTDDPWAYPVAEGTDRPAAEQLEICGGNAYRGVLGVALDNGSLRTVNDLDLDDYLKGVVPAEMVPGWADQGGAEALRAQAIAARSYALAEQRYPYAQTCDTTDCQMYLGTDKEDPRTTAAVLDTSGRVLVRDNRLLRAEYSAAPDGGLPTPASAMETGPALSDFPAAGPTLPTLPFLNPTTPETSPTPTESDPASPTAPDSTYTDPTYADPTTPGAQTPIPPGNSTPAHPKPDNRTRVNVPLPVPGSADPNSMLSDSRWSPAPATPGIPLQPVIPTGTPTPGTASTPTPPSSAYAPPQATTPAFAH</sequence>
<organism evidence="4 5">
    <name type="scientific">Nocardia seriolae</name>
    <dbReference type="NCBI Taxonomy" id="37332"/>
    <lineage>
        <taxon>Bacteria</taxon>
        <taxon>Bacillati</taxon>
        <taxon>Actinomycetota</taxon>
        <taxon>Actinomycetes</taxon>
        <taxon>Mycobacteriales</taxon>
        <taxon>Nocardiaceae</taxon>
        <taxon>Nocardia</taxon>
    </lineage>
</organism>
<accession>A0ABC9YXD8</accession>
<feature type="compositionally biased region" description="Low complexity" evidence="1">
    <location>
        <begin position="422"/>
        <end position="453"/>
    </location>
</feature>
<dbReference type="AlphaFoldDB" id="A0ABC9YXD8"/>
<evidence type="ECO:0000313" key="3">
    <source>
        <dbReference type="EMBL" id="APA94827.1"/>
    </source>
</evidence>
<feature type="compositionally biased region" description="Low complexity" evidence="1">
    <location>
        <begin position="316"/>
        <end position="361"/>
    </location>
</feature>
<keyword evidence="5" id="KW-1185">Reference proteome</keyword>
<reference evidence="4 5" key="2">
    <citation type="journal article" date="2016" name="Genome Announc.">
        <title>Draft Genome Sequence of Erythromycin- and Oxytetracycline-Sensitive Nocardia seriolae Strain U-1 (NBRC 110359).</title>
        <authorList>
            <person name="Imajoh M."/>
            <person name="Sukeda M."/>
            <person name="Shimizu M."/>
            <person name="Yamane J."/>
            <person name="Ohnishi K."/>
            <person name="Oshima S."/>
        </authorList>
    </citation>
    <scope>NUCLEOTIDE SEQUENCE [LARGE SCALE GENOMIC DNA]</scope>
    <source>
        <strain evidence="4 5">U-1</strain>
    </source>
</reference>
<gene>
    <name evidence="3" type="ORF">NS506_00748</name>
    <name evidence="4" type="ORF">NSK11_contig00074-0013</name>
</gene>
<evidence type="ECO:0000259" key="2">
    <source>
        <dbReference type="Pfam" id="PF08486"/>
    </source>
</evidence>
<evidence type="ECO:0000313" key="6">
    <source>
        <dbReference type="Proteomes" id="UP000180166"/>
    </source>
</evidence>
<dbReference type="EMBL" id="CP017839">
    <property type="protein sequence ID" value="APA94827.1"/>
    <property type="molecule type" value="Genomic_DNA"/>
</dbReference>
<dbReference type="EMBL" id="BBYQ01000074">
    <property type="protein sequence ID" value="GAP30178.1"/>
    <property type="molecule type" value="Genomic_DNA"/>
</dbReference>
<dbReference type="Proteomes" id="UP000037179">
    <property type="component" value="Unassembled WGS sequence"/>
</dbReference>
<dbReference type="Proteomes" id="UP000180166">
    <property type="component" value="Chromosome"/>
</dbReference>
<dbReference type="RefSeq" id="WP_052486699.1">
    <property type="nucleotide sequence ID" value="NZ_AP028459.1"/>
</dbReference>
<dbReference type="KEGG" id="nsr:NS506_00748"/>
<dbReference type="InterPro" id="IPR013693">
    <property type="entry name" value="SpoIID/LytB_N"/>
</dbReference>